<dbReference type="PANTHER" id="PTHR32343:SF26">
    <property type="entry name" value="RNA-BINDING (RRM_RBD_RNP MOTIFS) FAMILY PROTEIN"/>
    <property type="match status" value="1"/>
</dbReference>
<evidence type="ECO:0000313" key="4">
    <source>
        <dbReference type="Proteomes" id="UP000554482"/>
    </source>
</evidence>
<comment type="caution">
    <text evidence="3">The sequence shown here is derived from an EMBL/GenBank/DDBJ whole genome shotgun (WGS) entry which is preliminary data.</text>
</comment>
<accession>A0A7J6X2N3</accession>
<dbReference type="InterPro" id="IPR035979">
    <property type="entry name" value="RBD_domain_sf"/>
</dbReference>
<dbReference type="SMART" id="SM00360">
    <property type="entry name" value="RRM"/>
    <property type="match status" value="1"/>
</dbReference>
<protein>
    <submittedName>
        <fullName evidence="3">Binding partner of acd11</fullName>
    </submittedName>
</protein>
<dbReference type="Proteomes" id="UP000554482">
    <property type="component" value="Unassembled WGS sequence"/>
</dbReference>
<proteinExistence type="predicted"/>
<organism evidence="3 4">
    <name type="scientific">Thalictrum thalictroides</name>
    <name type="common">Rue-anemone</name>
    <name type="synonym">Anemone thalictroides</name>
    <dbReference type="NCBI Taxonomy" id="46969"/>
    <lineage>
        <taxon>Eukaryota</taxon>
        <taxon>Viridiplantae</taxon>
        <taxon>Streptophyta</taxon>
        <taxon>Embryophyta</taxon>
        <taxon>Tracheophyta</taxon>
        <taxon>Spermatophyta</taxon>
        <taxon>Magnoliopsida</taxon>
        <taxon>Ranunculales</taxon>
        <taxon>Ranunculaceae</taxon>
        <taxon>Thalictroideae</taxon>
        <taxon>Thalictrum</taxon>
    </lineage>
</organism>
<evidence type="ECO:0000313" key="3">
    <source>
        <dbReference type="EMBL" id="KAF5203593.1"/>
    </source>
</evidence>
<dbReference type="OrthoDB" id="7763451at2759"/>
<dbReference type="Pfam" id="PF00076">
    <property type="entry name" value="RRM_1"/>
    <property type="match status" value="1"/>
</dbReference>
<reference evidence="3 4" key="1">
    <citation type="submission" date="2020-06" db="EMBL/GenBank/DDBJ databases">
        <title>Transcriptomic and genomic resources for Thalictrum thalictroides and T. hernandezii: Facilitating candidate gene discovery in an emerging model plant lineage.</title>
        <authorList>
            <person name="Arias T."/>
            <person name="Riano-Pachon D.M."/>
            <person name="Di Stilio V.S."/>
        </authorList>
    </citation>
    <scope>NUCLEOTIDE SEQUENCE [LARGE SCALE GENOMIC DNA]</scope>
    <source>
        <strain evidence="4">cv. WT478/WT964</strain>
        <tissue evidence="3">Leaves</tissue>
    </source>
</reference>
<dbReference type="PROSITE" id="PS50102">
    <property type="entry name" value="RRM"/>
    <property type="match status" value="1"/>
</dbReference>
<evidence type="ECO:0000259" key="2">
    <source>
        <dbReference type="PROSITE" id="PS50102"/>
    </source>
</evidence>
<feature type="domain" description="RRM" evidence="2">
    <location>
        <begin position="6"/>
        <end position="80"/>
    </location>
</feature>
<keyword evidence="1" id="KW-0694">RNA-binding</keyword>
<dbReference type="InterPro" id="IPR000504">
    <property type="entry name" value="RRM_dom"/>
</dbReference>
<dbReference type="EMBL" id="JABWDY010006574">
    <property type="protein sequence ID" value="KAF5203593.1"/>
    <property type="molecule type" value="Genomic_DNA"/>
</dbReference>
<dbReference type="InterPro" id="IPR012677">
    <property type="entry name" value="Nucleotide-bd_a/b_plait_sf"/>
</dbReference>
<gene>
    <name evidence="3" type="ORF">FRX31_006821</name>
</gene>
<dbReference type="SUPFAM" id="SSF54928">
    <property type="entry name" value="RNA-binding domain, RBD"/>
    <property type="match status" value="1"/>
</dbReference>
<name>A0A7J6X2N3_THATH</name>
<dbReference type="GO" id="GO:0003723">
    <property type="term" value="F:RNA binding"/>
    <property type="evidence" value="ECO:0007669"/>
    <property type="project" value="UniProtKB-UniRule"/>
</dbReference>
<evidence type="ECO:0000256" key="1">
    <source>
        <dbReference type="PROSITE-ProRule" id="PRU00176"/>
    </source>
</evidence>
<dbReference type="PANTHER" id="PTHR32343">
    <property type="entry name" value="SERINE/ARGININE-RICH SPLICING FACTOR"/>
    <property type="match status" value="1"/>
</dbReference>
<dbReference type="AlphaFoldDB" id="A0A7J6X2N3"/>
<dbReference type="Gene3D" id="3.30.70.330">
    <property type="match status" value="1"/>
</dbReference>
<keyword evidence="4" id="KW-1185">Reference proteome</keyword>
<sequence>MSPVGYTVEVTNLSPNASEKDVYDFFSFCGSVQHVEFVRFGEYACAAYVTFEDAYALETAVILSGATIVDQCVCIRHYGHYEDGFDMWNSPSWKNEDESGTMYAMHADPFVSSPSEAVTLAQEVVKTMVAKGYVLSKDAFIKAKAFDESYKLSALAAAKVAELSKRIGLTDKINAGVGAIKSVDEKLHVYEATKFVARTAATAVVNSSYFAKGALWVSDALTKAAKVAADLGSHHGNKS</sequence>